<dbReference type="InterPro" id="IPR043504">
    <property type="entry name" value="Peptidase_S1_PA_chymotrypsin"/>
</dbReference>
<dbReference type="KEGG" id="copr:Cop2CBH44_03310"/>
<keyword evidence="2 7" id="KW-0031">Aminopeptidase</keyword>
<dbReference type="SUPFAM" id="SSF50494">
    <property type="entry name" value="Trypsin-like serine proteases"/>
    <property type="match status" value="1"/>
</dbReference>
<organism evidence="9 10">
    <name type="scientific">Coprobacter secundus subsp. similis</name>
    <dbReference type="NCBI Taxonomy" id="2751153"/>
    <lineage>
        <taxon>Bacteria</taxon>
        <taxon>Pseudomonadati</taxon>
        <taxon>Bacteroidota</taxon>
        <taxon>Bacteroidia</taxon>
        <taxon>Bacteroidales</taxon>
        <taxon>Barnesiellaceae</taxon>
        <taxon>Coprobacter</taxon>
    </lineage>
</organism>
<reference evidence="10" key="1">
    <citation type="submission" date="2020-07" db="EMBL/GenBank/DDBJ databases">
        <title>Complete genome sequencing of Coprobacter sp. strain 2CBH44.</title>
        <authorList>
            <person name="Sakamoto M."/>
            <person name="Murakami T."/>
            <person name="Mori H."/>
        </authorList>
    </citation>
    <scope>NUCLEOTIDE SEQUENCE [LARGE SCALE GENOMIC DNA]</scope>
    <source>
        <strain evidence="10">2CBH44</strain>
    </source>
</reference>
<keyword evidence="5 7" id="KW-0378">Hydrolase</keyword>
<evidence type="ECO:0000256" key="3">
    <source>
        <dbReference type="ARBA" id="ARBA00022670"/>
    </source>
</evidence>
<feature type="coiled-coil region" evidence="8">
    <location>
        <begin position="415"/>
        <end position="447"/>
    </location>
</feature>
<accession>A0A7G1HUX5</accession>
<gene>
    <name evidence="9" type="ORF">Cop2CBH44_03310</name>
</gene>
<dbReference type="Gene3D" id="2.40.10.10">
    <property type="entry name" value="Trypsin-like serine proteases"/>
    <property type="match status" value="1"/>
</dbReference>
<dbReference type="RefSeq" id="WP_021930750.1">
    <property type="nucleotide sequence ID" value="NZ_AP023322.1"/>
</dbReference>
<dbReference type="GO" id="GO:0043171">
    <property type="term" value="P:peptide catabolic process"/>
    <property type="evidence" value="ECO:0007669"/>
    <property type="project" value="UniProtKB-UniRule"/>
</dbReference>
<keyword evidence="8" id="KW-0175">Coiled coil</keyword>
<evidence type="ECO:0000256" key="6">
    <source>
        <dbReference type="ARBA" id="ARBA00022825"/>
    </source>
</evidence>
<evidence type="ECO:0000256" key="1">
    <source>
        <dbReference type="ARBA" id="ARBA00010491"/>
    </source>
</evidence>
<keyword evidence="10" id="KW-1185">Reference proteome</keyword>
<dbReference type="FunFam" id="2.40.10.10:FF:000128">
    <property type="entry name" value="S46 family peptidase"/>
    <property type="match status" value="1"/>
</dbReference>
<dbReference type="Pfam" id="PF10459">
    <property type="entry name" value="Peptidase_S46"/>
    <property type="match status" value="1"/>
</dbReference>
<evidence type="ECO:0000256" key="2">
    <source>
        <dbReference type="ARBA" id="ARBA00022438"/>
    </source>
</evidence>
<name>A0A7G1HUX5_9BACT</name>
<comment type="function">
    <text evidence="7">Catalyzes the removal of dipeptides from the N-terminus of oligopeptides.</text>
</comment>
<dbReference type="GO" id="GO:0008239">
    <property type="term" value="F:dipeptidyl-peptidase activity"/>
    <property type="evidence" value="ECO:0007669"/>
    <property type="project" value="UniProtKB-UniRule"/>
</dbReference>
<keyword evidence="4 7" id="KW-0732">Signal</keyword>
<comment type="similarity">
    <text evidence="1 7">Belongs to the peptidase S46 family.</text>
</comment>
<dbReference type="InterPro" id="IPR019500">
    <property type="entry name" value="Pep_S46"/>
</dbReference>
<feature type="chain" id="PRO_5029036289" description="Dipeptidyl-peptidase" evidence="7">
    <location>
        <begin position="22"/>
        <end position="721"/>
    </location>
</feature>
<proteinExistence type="inferred from homology"/>
<dbReference type="GO" id="GO:0070009">
    <property type="term" value="F:serine-type aminopeptidase activity"/>
    <property type="evidence" value="ECO:0007669"/>
    <property type="project" value="UniProtKB-UniRule"/>
</dbReference>
<evidence type="ECO:0000313" key="9">
    <source>
        <dbReference type="EMBL" id="BCI61978.1"/>
    </source>
</evidence>
<protein>
    <recommendedName>
        <fullName evidence="7">Dipeptidyl-peptidase</fullName>
        <ecNumber evidence="7">3.4.14.-</ecNumber>
    </recommendedName>
</protein>
<dbReference type="PANTHER" id="PTHR38469">
    <property type="entry name" value="PERIPLASMIC PEPTIDASE SUBFAMILY S1B"/>
    <property type="match status" value="1"/>
</dbReference>
<dbReference type="InterPro" id="IPR009003">
    <property type="entry name" value="Peptidase_S1_PA"/>
</dbReference>
<dbReference type="PANTHER" id="PTHR38469:SF1">
    <property type="entry name" value="PERIPLASMIC PEPTIDASE SUBFAMILY S1B"/>
    <property type="match status" value="1"/>
</dbReference>
<dbReference type="EMBL" id="AP023322">
    <property type="protein sequence ID" value="BCI61978.1"/>
    <property type="molecule type" value="Genomic_DNA"/>
</dbReference>
<evidence type="ECO:0000256" key="4">
    <source>
        <dbReference type="ARBA" id="ARBA00022729"/>
    </source>
</evidence>
<dbReference type="EC" id="3.4.14.-" evidence="7"/>
<evidence type="ECO:0000256" key="8">
    <source>
        <dbReference type="SAM" id="Coils"/>
    </source>
</evidence>
<evidence type="ECO:0000256" key="5">
    <source>
        <dbReference type="ARBA" id="ARBA00022801"/>
    </source>
</evidence>
<keyword evidence="6 7" id="KW-0720">Serine protease</keyword>
<evidence type="ECO:0000256" key="7">
    <source>
        <dbReference type="RuleBase" id="RU366067"/>
    </source>
</evidence>
<sequence length="721" mass="82280">MKQKKWIASLALAIVFAPAKADEGMWLLPFLKQQNTETLKELGLKLDVDDIYSPDTTSLKDAVVIFGGGCTGEIISPEGLLLTNHHCGYSSIQQHSTVEHNYLQDGFWAMNRDEELPTPGLQVRFIDKIEEVTDFVKAELADDVEKDAMKAFKASVLDSLAKKKIGQEYLEEHPWVEVSIKPFYGGNRYFMFTMNVYDDVRMVGAPPSSIGKFGADTDNWMWPRHTGDFSLFRVYTDKNGNPAKYSPENIPLKPKRYFNISLKGIDKGDYAMIMGFPGTTNRYYTSWEVKQRRDIENAIRIKMRGVRQEVLLAEMLADPKVQIQYASKYASSSNYWKNAIGMNRGIDKLDVIGQKEKREADFRAWAEKNNHPEYVEALEKIKNAVEAQNGILSQYYLLSEGLLRGVEFSRVPTSLGKLKEALEQKNQDIVKQELEQLQKAYKTFANQDYNRTVDNRVSKAMLKAYMKEVKPEDRPDIFELIEKKYKGNVDKFVDDAFAKSIYGSDANFEKFVKKPSVKAIDNDLMIRFASSVSKKQRELLKDRKSYNQDFTLANETYIKGLLEMQKGQPTYPDANFTIRMTYGQVLPYSPADGVEYNYFTTLKGVMEKEDPDNWEFVVPAKLKELYEKKDFGEYAMKNGEVPTCFLSNNDITGGNSGSPVINANGELIGAAFDGNWEAMSGDIVFEKDLQRTISVDIRYILFIIDKYAGARHLIDEMTIIK</sequence>
<keyword evidence="3 7" id="KW-0645">Protease</keyword>
<feature type="signal peptide" evidence="7">
    <location>
        <begin position="1"/>
        <end position="21"/>
    </location>
</feature>
<dbReference type="AlphaFoldDB" id="A0A7G1HUX5"/>
<dbReference type="GO" id="GO:0006508">
    <property type="term" value="P:proteolysis"/>
    <property type="evidence" value="ECO:0007669"/>
    <property type="project" value="UniProtKB-KW"/>
</dbReference>
<evidence type="ECO:0000313" key="10">
    <source>
        <dbReference type="Proteomes" id="UP000594042"/>
    </source>
</evidence>
<dbReference type="Proteomes" id="UP000594042">
    <property type="component" value="Chromosome"/>
</dbReference>